<keyword evidence="15" id="KW-1185">Reference proteome</keyword>
<sequence>SVGSVGAERTITNVAAGRISGSSTDAINGSQLFATNQAIAAIAASTPVHYFSVNDGGTQQANYLNDGATAPFAIAIGSNATATGSYGTAVGEGATAIGDWATAYGNDANAGTTTATAIGAGTSATATFAFGAGFQATASGVSSTAVGLHANASGESGIAVGTDAASTGTYAIAIGRNASATGSHGTAVGEGATAIGDWATAYGNGANASTTTATAIGGGTSATATFAFGAGYQATAGGIASTAVGLHANATGESSIAIGTDAVADSDEAVAIGRGSVATGGRAVAIGSGNVANGDGAVAIGDPNTATGNGAIASGLDNTATGNGSVAMGNTNMVGGGGQAVSTPGTAAQGAVGIGYQNTVIGQGSVALGSTSSALAAGAVAFGDTAVANNAGDVALGSGSVTDTAVATASTVIDGVTYNFAGTTPTSTVSVGAVGSERTITNVAAGRISDTSTDAINGSQLYATNQAIEAVATTASAGWNLSAQGANATNVAPDETVDLNNSDGNIVVSKTATDDDVTFDLAADITVDSVTAGGTVLNTNGLTIAGGPSVTTTGINAGGLVISNVAPGVAGTDAVNVDQLTSVSTAGLNFTGNDNTAGDVHRDLGQTLAIQGGASTAGTYSGGNLRTVTDPVTGAIQLQMADSPVFGATTVNAGGTGIISGVTAGVADTDAVNVSQLNAIGDIANAGWNISAQGANATNVAPDETVDLNNSDGNIVVSKTATDDDVTFDLAADITVDSVTAGNSVLNTSGLTVDDGVNSTSVGSTGLVITGGPSVTTTGIDAGSLVISNVAPGVAGTDAVNVDQLTSVSTAGLNFTGNDNTAGDVHRDLGQTLAIRGGASTAGTYSGGNLRTVTDPATGAIQLQMADSPVFGGTTVNAGGTGIISGVTAGVADTDAVNVSQLNAIGDIATAGWNLSAQGANATNVAPDETVDLNNSDGNIVVSKNATDDDVTFDLADDITVDSVTAGGTVLNSNGLTIAGGPSVTTTGINAGGLVISNVAPGVAGTDAVNVDQLTAVGNIANAGWNITDGTNSGNIAPNETLTVAAGSNATVVYDDSTGTMTVGVVADPSFNSITVGDTVINDGSISFTSGGPSITNIGIDAGNTTITNVAAAVNNTDAVNLEQVTNLVEGATTRYYSVNDNGVQGGNYNNDGATGINAMAAGVGASSAGAQGVALGNNASVITDGGVALGSGSLSDRVVAPQSGGIIAGTGLIPYNTTDKTLLGAVSVGTDTSYRQITNVADGTEDQDAVTLRQLRNGLSSFAVTPTMYFHANSTAPDSLAIGAESVAIGPNTTVNGDNGIGMGNGALVQQTAPGGIAIGQDTIVNFADGVALGTNAVTNGIQAMALGAGATANEPGSVALGAGSVTAVAVATPSTTIDGVTYNYAGTAPTSTVSVGAAGTERTITHLAAGRISADSTDAVNGSQLFAAHQSIENLSTRIDASATHYYSVNDNGVVGGNYNNDGATGINSLATGVDSAASGDASVAIGFGATAADANSVALGSNATTAAAVGTASIVIGGTTYNFAGTAPVGTVSVGDVGAERTITNVAAGRIGADSTDAVNGSQLHATNQAIANLSNTVNASTAHYYSVNDGGVQGGNYNNDGASGVNAVASGVNAAASGQGSVAVGANSNAAGAGSVAVGSGSQSTVAGGVAIGADSVSSTAAGVAGYVPAGATAGQAAAIAATTSTSGAVSVGDASSGLYRQITGVAAGTAASDAVNVAQLQAVQNQLNATATHYYSVNDGGVQGGNYNNDGATGVNSMAGGVNSTASGSNSVALGANSNASAANSAALGSGSQATHVNSVAIGNGSATTVGAQTGYNAAYVGSSNSTGEVNMGGRTITGVAPGIAGTDAVNVNQLNAGVNHAVNQANQYTDMRLAELDNDVWTMERGYRGATSSAMAMAGLPQAYLPGKSMLAVGFGGYQGEYGMAVGLSGITDNGRWVYKASASGNTSRDWGFSVGAGIQW</sequence>
<dbReference type="GO" id="GO:0009279">
    <property type="term" value="C:cell outer membrane"/>
    <property type="evidence" value="ECO:0007669"/>
    <property type="project" value="UniProtKB-SubCell"/>
</dbReference>
<feature type="domain" description="Trimeric autotransporter adhesin YadA-like head" evidence="12">
    <location>
        <begin position="306"/>
        <end position="330"/>
    </location>
</feature>
<feature type="domain" description="Trimeric autotransporter adhesin YadA-like C-terminal membrane anchor" evidence="11">
    <location>
        <begin position="1907"/>
        <end position="1967"/>
    </location>
</feature>
<feature type="domain" description="Trimeric autotransporter adhesin YadA-like stalk" evidence="13">
    <location>
        <begin position="562"/>
        <end position="593"/>
    </location>
</feature>
<feature type="domain" description="Trimeric autotransporter adhesin YadA-like head" evidence="12">
    <location>
        <begin position="167"/>
        <end position="189"/>
    </location>
</feature>
<dbReference type="CDD" id="cd12820">
    <property type="entry name" value="LbR_YadA-like"/>
    <property type="match status" value="3"/>
</dbReference>
<dbReference type="Gene3D" id="2.150.10.10">
    <property type="entry name" value="Serralysin-like metalloprotease, C-terminal"/>
    <property type="match status" value="11"/>
</dbReference>
<feature type="domain" description="Trimeric autotransporter adhesin YadA-like stalk" evidence="13">
    <location>
        <begin position="1546"/>
        <end position="1583"/>
    </location>
</feature>
<feature type="domain" description="Trimeric autotransporter adhesin YadA-like stalk" evidence="13">
    <location>
        <begin position="1237"/>
        <end position="1258"/>
    </location>
</feature>
<feature type="domain" description="Trimeric autotransporter adhesin YadA-like head" evidence="12">
    <location>
        <begin position="1606"/>
        <end position="1632"/>
    </location>
</feature>
<feature type="domain" description="Trimeric autotransporter adhesin YadA-like stalk" evidence="13">
    <location>
        <begin position="884"/>
        <end position="924"/>
    </location>
</feature>
<keyword evidence="8" id="KW-0653">Protein transport</keyword>
<dbReference type="Pfam" id="PF05662">
    <property type="entry name" value="YadA_stalk"/>
    <property type="match status" value="13"/>
</dbReference>
<dbReference type="InterPro" id="IPR045584">
    <property type="entry name" value="Pilin-like"/>
</dbReference>
<keyword evidence="4" id="KW-0813">Transport</keyword>
<feature type="domain" description="Trimeric autotransporter adhesin YadA-like head" evidence="12">
    <location>
        <begin position="1785"/>
        <end position="1811"/>
    </location>
</feature>
<dbReference type="InterPro" id="IPR008635">
    <property type="entry name" value="Coiled_stalk_dom"/>
</dbReference>
<evidence type="ECO:0000313" key="14">
    <source>
        <dbReference type="EMBL" id="SOD54038.1"/>
    </source>
</evidence>
<feature type="domain" description="Trimeric autotransporter adhesin YadA-like stalk" evidence="13">
    <location>
        <begin position="787"/>
        <end position="818"/>
    </location>
</feature>
<organism evidence="14 15">
    <name type="scientific">Pseudoxanthomonas wuyuanensis</name>
    <dbReference type="NCBI Taxonomy" id="1073196"/>
    <lineage>
        <taxon>Bacteria</taxon>
        <taxon>Pseudomonadati</taxon>
        <taxon>Pseudomonadota</taxon>
        <taxon>Gammaproteobacteria</taxon>
        <taxon>Lysobacterales</taxon>
        <taxon>Lysobacteraceae</taxon>
        <taxon>Pseudoxanthomonas</taxon>
    </lineage>
</organism>
<comment type="subcellular location">
    <subcellularLocation>
        <location evidence="2">Cell outer membrane</location>
    </subcellularLocation>
    <subcellularLocation>
        <location evidence="1">Cell surface</location>
    </subcellularLocation>
</comment>
<feature type="domain" description="Trimeric autotransporter adhesin YadA-like stalk" evidence="13">
    <location>
        <begin position="11"/>
        <end position="42"/>
    </location>
</feature>
<dbReference type="Pfam" id="PF05658">
    <property type="entry name" value="YadA_head"/>
    <property type="match status" value="14"/>
</dbReference>
<evidence type="ECO:0000259" key="13">
    <source>
        <dbReference type="Pfam" id="PF05662"/>
    </source>
</evidence>
<feature type="non-terminal residue" evidence="14">
    <location>
        <position position="1"/>
    </location>
</feature>
<evidence type="ECO:0000259" key="11">
    <source>
        <dbReference type="Pfam" id="PF03895"/>
    </source>
</evidence>
<dbReference type="Gene3D" id="3.30.1300.30">
    <property type="entry name" value="GSPII I/J protein-like"/>
    <property type="match status" value="1"/>
</dbReference>
<dbReference type="InterPro" id="IPR011049">
    <property type="entry name" value="Serralysin-like_metalloprot_C"/>
</dbReference>
<keyword evidence="7" id="KW-0732">Signal</keyword>
<keyword evidence="5" id="KW-1134">Transmembrane beta strand</keyword>
<feature type="domain" description="Trimeric autotransporter adhesin YadA-like stalk" evidence="13">
    <location>
        <begin position="659"/>
        <end position="699"/>
    </location>
</feature>
<dbReference type="Proteomes" id="UP000219374">
    <property type="component" value="Unassembled WGS sequence"/>
</dbReference>
<feature type="domain" description="Trimeric autotransporter adhesin YadA-like head" evidence="12">
    <location>
        <begin position="1341"/>
        <end position="1366"/>
    </location>
</feature>
<dbReference type="OrthoDB" id="5988697at2"/>
<dbReference type="EMBL" id="OCND01000003">
    <property type="protein sequence ID" value="SOD54038.1"/>
    <property type="molecule type" value="Genomic_DNA"/>
</dbReference>
<protein>
    <submittedName>
        <fullName evidence="14">Head domain of trimeric autotransporter adhesin</fullName>
    </submittedName>
</protein>
<feature type="domain" description="Trimeric autotransporter adhesin YadA-like head" evidence="12">
    <location>
        <begin position="1480"/>
        <end position="1506"/>
    </location>
</feature>
<evidence type="ECO:0000256" key="9">
    <source>
        <dbReference type="ARBA" id="ARBA00023136"/>
    </source>
</evidence>
<feature type="domain" description="Trimeric autotransporter adhesin YadA-like stalk" evidence="13">
    <location>
        <begin position="1406"/>
        <end position="1442"/>
    </location>
</feature>
<feature type="domain" description="Trimeric autotransporter adhesin YadA-like stalk" evidence="13">
    <location>
        <begin position="1107"/>
        <end position="1140"/>
    </location>
</feature>
<evidence type="ECO:0000256" key="3">
    <source>
        <dbReference type="ARBA" id="ARBA00005848"/>
    </source>
</evidence>
<evidence type="ECO:0000256" key="5">
    <source>
        <dbReference type="ARBA" id="ARBA00022452"/>
    </source>
</evidence>
<evidence type="ECO:0000256" key="1">
    <source>
        <dbReference type="ARBA" id="ARBA00004241"/>
    </source>
</evidence>
<name>A0A286D5W2_9GAMM</name>
<feature type="domain" description="Trimeric autotransporter adhesin YadA-like head" evidence="12">
    <location>
        <begin position="250"/>
        <end position="276"/>
    </location>
</feature>
<feature type="domain" description="Trimeric autotransporter adhesin YadA-like head" evidence="12">
    <location>
        <begin position="1282"/>
        <end position="1308"/>
    </location>
</feature>
<feature type="domain" description="Trimeric autotransporter adhesin YadA-like stalk" evidence="13">
    <location>
        <begin position="996"/>
        <end position="1035"/>
    </location>
</feature>
<dbReference type="Gene3D" id="2.20.70.140">
    <property type="match status" value="4"/>
</dbReference>
<dbReference type="InterPro" id="IPR008640">
    <property type="entry name" value="Adhesin_Head_dom"/>
</dbReference>
<keyword evidence="10" id="KW-0998">Cell outer membrane</keyword>
<feature type="domain" description="Trimeric autotransporter adhesin YadA-like head" evidence="12">
    <location>
        <begin position="1154"/>
        <end position="1180"/>
    </location>
</feature>
<feature type="domain" description="Trimeric autotransporter adhesin YadA-like head" evidence="12">
    <location>
        <begin position="1316"/>
        <end position="1338"/>
    </location>
</feature>
<feature type="domain" description="Trimeric autotransporter adhesin YadA-like head" evidence="12">
    <location>
        <begin position="1757"/>
        <end position="1783"/>
    </location>
</feature>
<dbReference type="SUPFAM" id="SSF54523">
    <property type="entry name" value="Pili subunits"/>
    <property type="match status" value="1"/>
</dbReference>
<evidence type="ECO:0000256" key="10">
    <source>
        <dbReference type="ARBA" id="ARBA00023237"/>
    </source>
</evidence>
<feature type="domain" description="Trimeric autotransporter adhesin YadA-like stalk" evidence="13">
    <location>
        <begin position="1706"/>
        <end position="1745"/>
    </location>
</feature>
<evidence type="ECO:0000313" key="15">
    <source>
        <dbReference type="Proteomes" id="UP000219374"/>
    </source>
</evidence>
<dbReference type="InterPro" id="IPR005594">
    <property type="entry name" value="YadA_C"/>
</dbReference>
<dbReference type="Gene3D" id="6.20.50.100">
    <property type="match status" value="3"/>
</dbReference>
<comment type="similarity">
    <text evidence="3">Belongs to the autotransporter-2 (AT-2) (TC 1.B.40) family.</text>
</comment>
<keyword evidence="9" id="KW-0472">Membrane</keyword>
<dbReference type="GO" id="GO:0009986">
    <property type="term" value="C:cell surface"/>
    <property type="evidence" value="ECO:0007669"/>
    <property type="project" value="UniProtKB-SubCell"/>
</dbReference>
<dbReference type="Pfam" id="PF03895">
    <property type="entry name" value="YadA_anchor"/>
    <property type="match status" value="1"/>
</dbReference>
<evidence type="ECO:0000256" key="2">
    <source>
        <dbReference type="ARBA" id="ARBA00004442"/>
    </source>
</evidence>
<evidence type="ECO:0000256" key="7">
    <source>
        <dbReference type="ARBA" id="ARBA00022729"/>
    </source>
</evidence>
<evidence type="ECO:0000256" key="8">
    <source>
        <dbReference type="ARBA" id="ARBA00022927"/>
    </source>
</evidence>
<feature type="domain" description="Trimeric autotransporter adhesin YadA-like stalk" evidence="13">
    <location>
        <begin position="440"/>
        <end position="476"/>
    </location>
</feature>
<feature type="domain" description="Trimeric autotransporter adhesin YadA-like stalk" evidence="13">
    <location>
        <begin position="1842"/>
        <end position="1876"/>
    </location>
</feature>
<evidence type="ECO:0000256" key="6">
    <source>
        <dbReference type="ARBA" id="ARBA00022692"/>
    </source>
</evidence>
<reference evidence="14 15" key="1">
    <citation type="submission" date="2017-09" db="EMBL/GenBank/DDBJ databases">
        <authorList>
            <person name="Ehlers B."/>
            <person name="Leendertz F.H."/>
        </authorList>
    </citation>
    <scope>NUCLEOTIDE SEQUENCE [LARGE SCALE GENOMIC DNA]</scope>
    <source>
        <strain evidence="14 15">CGMCC 1.10978</strain>
    </source>
</reference>
<proteinExistence type="inferred from homology"/>
<feature type="domain" description="Trimeric autotransporter adhesin YadA-like head" evidence="12">
    <location>
        <begin position="68"/>
        <end position="91"/>
    </location>
</feature>
<accession>A0A286D5W2</accession>
<dbReference type="Gene3D" id="6.10.250.2040">
    <property type="match status" value="2"/>
</dbReference>
<dbReference type="GO" id="GO:0015031">
    <property type="term" value="P:protein transport"/>
    <property type="evidence" value="ECO:0007669"/>
    <property type="project" value="UniProtKB-KW"/>
</dbReference>
<evidence type="ECO:0000259" key="12">
    <source>
        <dbReference type="Pfam" id="PF05658"/>
    </source>
</evidence>
<dbReference type="SUPFAM" id="SSF101967">
    <property type="entry name" value="Adhesin YadA, collagen-binding domain"/>
    <property type="match status" value="12"/>
</dbReference>
<feature type="domain" description="Trimeric autotransporter adhesin YadA-like head" evidence="12">
    <location>
        <begin position="138"/>
        <end position="164"/>
    </location>
</feature>
<gene>
    <name evidence="14" type="ORF">SAMN06296416_10356</name>
</gene>
<dbReference type="RefSeq" id="WP_097121388.1">
    <property type="nucleotide sequence ID" value="NZ_OCND01000003.1"/>
</dbReference>
<feature type="domain" description="Trimeric autotransporter adhesin YadA-like head" evidence="12">
    <location>
        <begin position="278"/>
        <end position="301"/>
    </location>
</feature>
<keyword evidence="6" id="KW-0812">Transmembrane</keyword>
<evidence type="ECO:0000256" key="4">
    <source>
        <dbReference type="ARBA" id="ARBA00022448"/>
    </source>
</evidence>